<protein>
    <submittedName>
        <fullName evidence="2">Uncharacterized protein</fullName>
    </submittedName>
</protein>
<keyword evidence="1" id="KW-0472">Membrane</keyword>
<evidence type="ECO:0000313" key="2">
    <source>
        <dbReference type="EMBL" id="RQH33781.1"/>
    </source>
</evidence>
<proteinExistence type="predicted"/>
<feature type="transmembrane region" description="Helical" evidence="1">
    <location>
        <begin position="48"/>
        <end position="67"/>
    </location>
</feature>
<keyword evidence="1" id="KW-1133">Transmembrane helix</keyword>
<organism evidence="2 3">
    <name type="scientific">Okeania hirsuta</name>
    <dbReference type="NCBI Taxonomy" id="1458930"/>
    <lineage>
        <taxon>Bacteria</taxon>
        <taxon>Bacillati</taxon>
        <taxon>Cyanobacteriota</taxon>
        <taxon>Cyanophyceae</taxon>
        <taxon>Oscillatoriophycideae</taxon>
        <taxon>Oscillatoriales</taxon>
        <taxon>Microcoleaceae</taxon>
        <taxon>Okeania</taxon>
    </lineage>
</organism>
<keyword evidence="1" id="KW-0812">Transmembrane</keyword>
<dbReference type="AlphaFoldDB" id="A0A3N6PGI8"/>
<evidence type="ECO:0000313" key="3">
    <source>
        <dbReference type="Proteomes" id="UP000269154"/>
    </source>
</evidence>
<comment type="caution">
    <text evidence="2">The sequence shown here is derived from an EMBL/GenBank/DDBJ whole genome shotgun (WGS) entry which is preliminary data.</text>
</comment>
<dbReference type="EMBL" id="RCBY01000139">
    <property type="protein sequence ID" value="RQH33781.1"/>
    <property type="molecule type" value="Genomic_DNA"/>
</dbReference>
<evidence type="ECO:0000256" key="1">
    <source>
        <dbReference type="SAM" id="Phobius"/>
    </source>
</evidence>
<sequence length="74" mass="8537">MLPPSKNICLGLPSFLLGNNLKNIFTTEKQIEAWQEIRRKNLGRKSPPFFFSKATFLFLSFPFLFLYSTTSFGV</sequence>
<name>A0A3N6PGI8_9CYAN</name>
<gene>
    <name evidence="2" type="ORF">D5R40_21160</name>
</gene>
<keyword evidence="3" id="KW-1185">Reference proteome</keyword>
<accession>A0A3N6PGI8</accession>
<dbReference type="Proteomes" id="UP000269154">
    <property type="component" value="Unassembled WGS sequence"/>
</dbReference>
<reference evidence="2 3" key="1">
    <citation type="journal article" date="2018" name="ACS Chem. Biol.">
        <title>Ketoreductase domain dysfunction expands chemodiversity: malyngamide biosynthesis in the cyanobacterium Okeania hirsuta.</title>
        <authorList>
            <person name="Moss N.A."/>
            <person name="Leao T."/>
            <person name="Rankin M."/>
            <person name="McCullough T.M."/>
            <person name="Qu P."/>
            <person name="Korobeynikov A."/>
            <person name="Smith J.L."/>
            <person name="Gerwick L."/>
            <person name="Gerwick W.H."/>
        </authorList>
    </citation>
    <scope>NUCLEOTIDE SEQUENCE [LARGE SCALE GENOMIC DNA]</scope>
    <source>
        <strain evidence="2 3">PAB10Feb10-1</strain>
    </source>
</reference>